<proteinExistence type="predicted"/>
<protein>
    <submittedName>
        <fullName evidence="1">Uncharacterized protein</fullName>
    </submittedName>
</protein>
<gene>
    <name evidence="1" type="ORF">PR048_028520</name>
</gene>
<accession>A0ABQ9GAT5</accession>
<dbReference type="EMBL" id="JARBHB010000013">
    <property type="protein sequence ID" value="KAJ8869529.1"/>
    <property type="molecule type" value="Genomic_DNA"/>
</dbReference>
<evidence type="ECO:0000313" key="2">
    <source>
        <dbReference type="Proteomes" id="UP001159363"/>
    </source>
</evidence>
<reference evidence="1 2" key="1">
    <citation type="submission" date="2023-02" db="EMBL/GenBank/DDBJ databases">
        <title>LHISI_Scaffold_Assembly.</title>
        <authorList>
            <person name="Stuart O.P."/>
            <person name="Cleave R."/>
            <person name="Magrath M.J.L."/>
            <person name="Mikheyev A.S."/>
        </authorList>
    </citation>
    <scope>NUCLEOTIDE SEQUENCE [LARGE SCALE GENOMIC DNA]</scope>
    <source>
        <strain evidence="1">Daus_M_001</strain>
        <tissue evidence="1">Leg muscle</tissue>
    </source>
</reference>
<dbReference type="Proteomes" id="UP001159363">
    <property type="component" value="Chromosome 12"/>
</dbReference>
<name>A0ABQ9GAT5_9NEOP</name>
<comment type="caution">
    <text evidence="1">The sequence shown here is derived from an EMBL/GenBank/DDBJ whole genome shotgun (WGS) entry which is preliminary data.</text>
</comment>
<sequence length="379" mass="42575">MNGLTLQSNISMHLQTTERRKRKASKISTVNRFAFNSTYKPWNAIRNVVLPRSGIATLIVAARYAEGRRRDAHALDDIARVCGNAVIAVVSFEDATHGTSELGSIPDRVIPDFRMRESCQTMSLVCGFSRGSPVSPPFHSGIALFSHQSPSSAFKISLLRGAQISSLHFTKADITRYLLTYWLRNPIRNLPRKIGRVRIPNRYEIWPYKATNAMTTAVLAGITAAMVDAQYFTEHGSVYSTVQMREGSPGRSPLEGGETTRHCWRRTHQTENIALYYRSLKYRAVRLTSDLGSSFEPRWCNRAVDDVSSEQNHLHTFAQRQWTLPTRLTHFGNLRTVFSFVLISIIWLLRLRVTGAADREGAVRSAFSALGIRGNTGSQ</sequence>
<keyword evidence="2" id="KW-1185">Reference proteome</keyword>
<evidence type="ECO:0000313" key="1">
    <source>
        <dbReference type="EMBL" id="KAJ8869529.1"/>
    </source>
</evidence>
<organism evidence="1 2">
    <name type="scientific">Dryococelus australis</name>
    <dbReference type="NCBI Taxonomy" id="614101"/>
    <lineage>
        <taxon>Eukaryota</taxon>
        <taxon>Metazoa</taxon>
        <taxon>Ecdysozoa</taxon>
        <taxon>Arthropoda</taxon>
        <taxon>Hexapoda</taxon>
        <taxon>Insecta</taxon>
        <taxon>Pterygota</taxon>
        <taxon>Neoptera</taxon>
        <taxon>Polyneoptera</taxon>
        <taxon>Phasmatodea</taxon>
        <taxon>Verophasmatodea</taxon>
        <taxon>Anareolatae</taxon>
        <taxon>Phasmatidae</taxon>
        <taxon>Eurycanthinae</taxon>
        <taxon>Dryococelus</taxon>
    </lineage>
</organism>